<dbReference type="EMBL" id="JAAAMJ010000006">
    <property type="protein sequence ID" value="NDV87110.1"/>
    <property type="molecule type" value="Genomic_DNA"/>
</dbReference>
<accession>A0A6L9MI09</accession>
<organism evidence="1 2">
    <name type="scientific">Aurantimonas aggregata</name>
    <dbReference type="NCBI Taxonomy" id="2047720"/>
    <lineage>
        <taxon>Bacteria</taxon>
        <taxon>Pseudomonadati</taxon>
        <taxon>Pseudomonadota</taxon>
        <taxon>Alphaproteobacteria</taxon>
        <taxon>Hyphomicrobiales</taxon>
        <taxon>Aurantimonadaceae</taxon>
        <taxon>Aurantimonas</taxon>
    </lineage>
</organism>
<dbReference type="GO" id="GO:0016787">
    <property type="term" value="F:hydrolase activity"/>
    <property type="evidence" value="ECO:0007669"/>
    <property type="project" value="UniProtKB-KW"/>
</dbReference>
<gene>
    <name evidence="1" type="ORF">GTW51_10395</name>
</gene>
<name>A0A6L9MI09_9HYPH</name>
<dbReference type="AlphaFoldDB" id="A0A6L9MI09"/>
<dbReference type="Gene3D" id="3.40.630.40">
    <property type="entry name" value="Zn-dependent exopeptidases"/>
    <property type="match status" value="1"/>
</dbReference>
<protein>
    <submittedName>
        <fullName evidence="1">N-formylglutamate amidohydrolase</fullName>
    </submittedName>
</protein>
<evidence type="ECO:0000313" key="2">
    <source>
        <dbReference type="Proteomes" id="UP000476332"/>
    </source>
</evidence>
<sequence>MGNVPTVRTASGDVPAYELIEPAEARIPFVFCSPHSGSDYPLELIAATRLTDQTVRRSEDLFVDRLFDFVPGMGAPLLAARFPRAYLDVNREPYELDPGMFSEELPDYANVASVRVAGGLGTIPRIVAENEEIYRTALPLSEGLQRIETVYKPFHRTLEEALGRVRDRFGIAVLVDCHSMPSSVRALPGGRRPDMVIGDRFGTSAAGRLVTIATSRLAAQGYDVARNKPYAGGFITERYGRPPVGFHAIQIEINRALYADERTYLPHEGFAVLRDRLAAFVAGFAADVDAEYLQPSAAAAE</sequence>
<reference evidence="1 2" key="1">
    <citation type="submission" date="2020-01" db="EMBL/GenBank/DDBJ databases">
        <title>Genomes of bacteria type strains.</title>
        <authorList>
            <person name="Chen J."/>
            <person name="Zhu S."/>
            <person name="Chen J."/>
        </authorList>
    </citation>
    <scope>NUCLEOTIDE SEQUENCE [LARGE SCALE GENOMIC DNA]</scope>
    <source>
        <strain evidence="1 2">KCTC 52919</strain>
    </source>
</reference>
<dbReference type="Pfam" id="PF05013">
    <property type="entry name" value="FGase"/>
    <property type="match status" value="1"/>
</dbReference>
<keyword evidence="1" id="KW-0378">Hydrolase</keyword>
<proteinExistence type="predicted"/>
<evidence type="ECO:0000313" key="1">
    <source>
        <dbReference type="EMBL" id="NDV87110.1"/>
    </source>
</evidence>
<dbReference type="InterPro" id="IPR007709">
    <property type="entry name" value="N-FG_amidohydro"/>
</dbReference>
<comment type="caution">
    <text evidence="1">The sequence shown here is derived from an EMBL/GenBank/DDBJ whole genome shotgun (WGS) entry which is preliminary data.</text>
</comment>
<dbReference type="SUPFAM" id="SSF53187">
    <property type="entry name" value="Zn-dependent exopeptidases"/>
    <property type="match status" value="1"/>
</dbReference>
<keyword evidence="2" id="KW-1185">Reference proteome</keyword>
<dbReference type="Proteomes" id="UP000476332">
    <property type="component" value="Unassembled WGS sequence"/>
</dbReference>